<proteinExistence type="predicted"/>
<dbReference type="Proteomes" id="UP001190700">
    <property type="component" value="Unassembled WGS sequence"/>
</dbReference>
<evidence type="ECO:0000313" key="2">
    <source>
        <dbReference type="EMBL" id="KAK3255205.1"/>
    </source>
</evidence>
<keyword evidence="3" id="KW-1185">Reference proteome</keyword>
<sequence length="208" mass="23656">MNSETSILITEAPREFEILPTLRTCAVFNNLFAEDRHAMPQDWRDTQCRLMRMSTFARVCDSLAADRLSDSRLCLYTRKKYLRWYATAAIDAADDVHVERQTSLAYAWAERSHFDSTDELFDKCVQVGMRSGFSHKWACACTRLIEAYGSAEKFYRSCAARDDLTSPASTSAYVDYIRCATAYRKVVAKGGGSRSSTPMSEWEDVEVL</sequence>
<dbReference type="AlphaFoldDB" id="A0AAE0F907"/>
<organism evidence="2 3">
    <name type="scientific">Cymbomonas tetramitiformis</name>
    <dbReference type="NCBI Taxonomy" id="36881"/>
    <lineage>
        <taxon>Eukaryota</taxon>
        <taxon>Viridiplantae</taxon>
        <taxon>Chlorophyta</taxon>
        <taxon>Pyramimonadophyceae</taxon>
        <taxon>Pyramimonadales</taxon>
        <taxon>Pyramimonadaceae</taxon>
        <taxon>Cymbomonas</taxon>
    </lineage>
</organism>
<accession>A0AAE0F907</accession>
<evidence type="ECO:0000313" key="3">
    <source>
        <dbReference type="Proteomes" id="UP001190700"/>
    </source>
</evidence>
<evidence type="ECO:0000256" key="1">
    <source>
        <dbReference type="SAM" id="MobiDB-lite"/>
    </source>
</evidence>
<gene>
    <name evidence="2" type="ORF">CYMTET_35678</name>
</gene>
<dbReference type="EMBL" id="LGRX02022860">
    <property type="protein sequence ID" value="KAK3255205.1"/>
    <property type="molecule type" value="Genomic_DNA"/>
</dbReference>
<protein>
    <submittedName>
        <fullName evidence="2">Uncharacterized protein</fullName>
    </submittedName>
</protein>
<feature type="region of interest" description="Disordered" evidence="1">
    <location>
        <begin position="189"/>
        <end position="208"/>
    </location>
</feature>
<comment type="caution">
    <text evidence="2">The sequence shown here is derived from an EMBL/GenBank/DDBJ whole genome shotgun (WGS) entry which is preliminary data.</text>
</comment>
<reference evidence="2 3" key="1">
    <citation type="journal article" date="2015" name="Genome Biol. Evol.">
        <title>Comparative Genomics of a Bacterivorous Green Alga Reveals Evolutionary Causalities and Consequences of Phago-Mixotrophic Mode of Nutrition.</title>
        <authorList>
            <person name="Burns J.A."/>
            <person name="Paasch A."/>
            <person name="Narechania A."/>
            <person name="Kim E."/>
        </authorList>
    </citation>
    <scope>NUCLEOTIDE SEQUENCE [LARGE SCALE GENOMIC DNA]</scope>
    <source>
        <strain evidence="2 3">PLY_AMNH</strain>
    </source>
</reference>
<name>A0AAE0F907_9CHLO</name>